<dbReference type="Pfam" id="PF03869">
    <property type="entry name" value="Arc"/>
    <property type="match status" value="1"/>
</dbReference>
<dbReference type="Gene3D" id="1.10.1220.10">
    <property type="entry name" value="Met repressor-like"/>
    <property type="match status" value="1"/>
</dbReference>
<proteinExistence type="predicted"/>
<gene>
    <name evidence="2" type="ORF">PSQ40_05010</name>
</gene>
<comment type="caution">
    <text evidence="2">The sequence shown here is derived from an EMBL/GenBank/DDBJ whole genome shotgun (WGS) entry which is preliminary data.</text>
</comment>
<dbReference type="InterPro" id="IPR013321">
    <property type="entry name" value="Arc_rbn_hlx_hlx"/>
</dbReference>
<sequence>MSKKPFPSEIQERFIVRLPDGMRDQIASEAKSNQRSMNAEIVHRLQQTFQPGGSVQLGDTFEVELAEMVEEVVKALGHKVGTARYEFAFNELIAYARQSASREAKRAMDGIAWLAKLQRENPEALANISETTATYRATEGNPKP</sequence>
<protein>
    <submittedName>
        <fullName evidence="2">Arc family DNA-binding protein</fullName>
    </submittedName>
</protein>
<dbReference type="Proteomes" id="UP001528673">
    <property type="component" value="Unassembled WGS sequence"/>
</dbReference>
<evidence type="ECO:0000259" key="1">
    <source>
        <dbReference type="Pfam" id="PF03869"/>
    </source>
</evidence>
<dbReference type="GO" id="GO:0003677">
    <property type="term" value="F:DNA binding"/>
    <property type="evidence" value="ECO:0007669"/>
    <property type="project" value="UniProtKB-KW"/>
</dbReference>
<reference evidence="2 3" key="1">
    <citation type="submission" date="2023-02" db="EMBL/GenBank/DDBJ databases">
        <title>Bacterial whole genomic sequence of Curvibacter sp. HBC61.</title>
        <authorList>
            <person name="Le V."/>
            <person name="Ko S.-R."/>
            <person name="Ahn C.-Y."/>
            <person name="Oh H.-M."/>
        </authorList>
    </citation>
    <scope>NUCLEOTIDE SEQUENCE [LARGE SCALE GENOMIC DNA]</scope>
    <source>
        <strain evidence="2 3">HBC61</strain>
    </source>
</reference>
<dbReference type="RefSeq" id="WP_273949254.1">
    <property type="nucleotide sequence ID" value="NZ_JAQSIP010000002.1"/>
</dbReference>
<organism evidence="2 3">
    <name type="scientific">Curvibacter cyanobacteriorum</name>
    <dbReference type="NCBI Taxonomy" id="3026422"/>
    <lineage>
        <taxon>Bacteria</taxon>
        <taxon>Pseudomonadati</taxon>
        <taxon>Pseudomonadota</taxon>
        <taxon>Betaproteobacteria</taxon>
        <taxon>Burkholderiales</taxon>
        <taxon>Comamonadaceae</taxon>
        <taxon>Curvibacter</taxon>
    </lineage>
</organism>
<keyword evidence="3" id="KW-1185">Reference proteome</keyword>
<dbReference type="InterPro" id="IPR005569">
    <property type="entry name" value="Arc_DNA-bd_dom"/>
</dbReference>
<dbReference type="SUPFAM" id="SSF47598">
    <property type="entry name" value="Ribbon-helix-helix"/>
    <property type="match status" value="1"/>
</dbReference>
<feature type="domain" description="Arc-like DNA binding" evidence="1">
    <location>
        <begin position="12"/>
        <end position="56"/>
    </location>
</feature>
<evidence type="ECO:0000313" key="2">
    <source>
        <dbReference type="EMBL" id="MDD0837926.1"/>
    </source>
</evidence>
<dbReference type="EMBL" id="JAQSIP010000002">
    <property type="protein sequence ID" value="MDD0837926.1"/>
    <property type="molecule type" value="Genomic_DNA"/>
</dbReference>
<name>A0ABT5MWU7_9BURK</name>
<evidence type="ECO:0000313" key="3">
    <source>
        <dbReference type="Proteomes" id="UP001528673"/>
    </source>
</evidence>
<accession>A0ABT5MWU7</accession>
<dbReference type="InterPro" id="IPR010985">
    <property type="entry name" value="Ribbon_hlx_hlx"/>
</dbReference>
<keyword evidence="2" id="KW-0238">DNA-binding</keyword>